<dbReference type="RefSeq" id="WP_247993182.1">
    <property type="nucleotide sequence ID" value="NZ_CP096019.1"/>
</dbReference>
<dbReference type="KEGG" id="haad:MW046_11170"/>
<dbReference type="InterPro" id="IPR036869">
    <property type="entry name" value="J_dom_sf"/>
</dbReference>
<keyword evidence="2" id="KW-0812">Transmembrane</keyword>
<dbReference type="SUPFAM" id="SSF46565">
    <property type="entry name" value="Chaperone J-domain"/>
    <property type="match status" value="1"/>
</dbReference>
<dbReference type="PROSITE" id="PS50076">
    <property type="entry name" value="DNAJ_2"/>
    <property type="match status" value="1"/>
</dbReference>
<dbReference type="Proteomes" id="UP000831768">
    <property type="component" value="Chromosome"/>
</dbReference>
<evidence type="ECO:0000256" key="1">
    <source>
        <dbReference type="SAM" id="MobiDB-lite"/>
    </source>
</evidence>
<feature type="region of interest" description="Disordered" evidence="1">
    <location>
        <begin position="80"/>
        <end position="131"/>
    </location>
</feature>
<evidence type="ECO:0000256" key="2">
    <source>
        <dbReference type="SAM" id="Phobius"/>
    </source>
</evidence>
<keyword evidence="5" id="KW-1185">Reference proteome</keyword>
<keyword evidence="2" id="KW-0472">Membrane</keyword>
<feature type="domain" description="J" evidence="3">
    <location>
        <begin position="139"/>
        <end position="190"/>
    </location>
</feature>
<organism evidence="4 5">
    <name type="scientific">Halocatena salina</name>
    <dbReference type="NCBI Taxonomy" id="2934340"/>
    <lineage>
        <taxon>Archaea</taxon>
        <taxon>Methanobacteriati</taxon>
        <taxon>Methanobacteriota</taxon>
        <taxon>Stenosarchaea group</taxon>
        <taxon>Halobacteria</taxon>
        <taxon>Halobacteriales</taxon>
        <taxon>Natronomonadaceae</taxon>
        <taxon>Halocatena</taxon>
    </lineage>
</organism>
<evidence type="ECO:0000313" key="4">
    <source>
        <dbReference type="EMBL" id="UPM42511.1"/>
    </source>
</evidence>
<dbReference type="CDD" id="cd06257">
    <property type="entry name" value="DnaJ"/>
    <property type="match status" value="1"/>
</dbReference>
<dbReference type="Pfam" id="PF00226">
    <property type="entry name" value="DnaJ"/>
    <property type="match status" value="1"/>
</dbReference>
<feature type="transmembrane region" description="Helical" evidence="2">
    <location>
        <begin position="43"/>
        <end position="61"/>
    </location>
</feature>
<name>A0A8U0A066_9EURY</name>
<evidence type="ECO:0000259" key="3">
    <source>
        <dbReference type="PROSITE" id="PS50076"/>
    </source>
</evidence>
<dbReference type="InterPro" id="IPR001623">
    <property type="entry name" value="DnaJ_domain"/>
</dbReference>
<dbReference type="SMART" id="SM00271">
    <property type="entry name" value="DnaJ"/>
    <property type="match status" value="1"/>
</dbReference>
<feature type="compositionally biased region" description="Basic residues" evidence="1">
    <location>
        <begin position="97"/>
        <end position="111"/>
    </location>
</feature>
<reference evidence="4" key="1">
    <citation type="submission" date="2022-04" db="EMBL/GenBank/DDBJ databases">
        <title>Halocatena sp. nov., isolated from a salt lake.</title>
        <authorList>
            <person name="Cui H.-L."/>
        </authorList>
    </citation>
    <scope>NUCLEOTIDE SEQUENCE</scope>
    <source>
        <strain evidence="4">AD-1</strain>
    </source>
</reference>
<dbReference type="PANTHER" id="PTHR45295">
    <property type="entry name" value="CHAPERONE PROTEIN DNAJ C76, CHLOROPLASTIC"/>
    <property type="match status" value="1"/>
</dbReference>
<dbReference type="Gene3D" id="1.10.287.110">
    <property type="entry name" value="DnaJ domain"/>
    <property type="match status" value="1"/>
</dbReference>
<evidence type="ECO:0000313" key="5">
    <source>
        <dbReference type="Proteomes" id="UP000831768"/>
    </source>
</evidence>
<gene>
    <name evidence="4" type="ORF">MW046_11170</name>
</gene>
<proteinExistence type="predicted"/>
<feature type="transmembrane region" description="Helical" evidence="2">
    <location>
        <begin position="17"/>
        <end position="37"/>
    </location>
</feature>
<dbReference type="PRINTS" id="PR00625">
    <property type="entry name" value="JDOMAIN"/>
</dbReference>
<dbReference type="GeneID" id="71928615"/>
<keyword evidence="2" id="KW-1133">Transmembrane helix</keyword>
<accession>A0A8U0A066</accession>
<sequence>MRTVISEYEAVVERNQLVMGLAIVFAGLAVIVALAAIAHAPVVGILALLFGTVAYFMWYQASGRLTRRLYRTVENRARSNDGRAERGGFGAGPRETRRGRTRGGFGRSRRRRTDDRRRHNRTRDNRADVVNQSGLTNAQAYDILDIDPDVEESAVKEAYREKVKDVHPDTENGSEEAFKRVNEAYERLTN</sequence>
<protein>
    <submittedName>
        <fullName evidence="4">J domain-containing protein</fullName>
    </submittedName>
</protein>
<feature type="compositionally biased region" description="Basic and acidic residues" evidence="1">
    <location>
        <begin position="112"/>
        <end position="127"/>
    </location>
</feature>
<dbReference type="AlphaFoldDB" id="A0A8U0A066"/>
<dbReference type="EMBL" id="CP096019">
    <property type="protein sequence ID" value="UPM42511.1"/>
    <property type="molecule type" value="Genomic_DNA"/>
</dbReference>
<dbReference type="PANTHER" id="PTHR45295:SF3">
    <property type="entry name" value="CHAPERONE DNAJ-DOMAIN SUPERFAMILY PROTEIN"/>
    <property type="match status" value="1"/>
</dbReference>